<feature type="signal peptide" evidence="2">
    <location>
        <begin position="1"/>
        <end position="21"/>
    </location>
</feature>
<gene>
    <name evidence="4" type="ORF">SAMN06265219_108139</name>
</gene>
<proteinExistence type="predicted"/>
<dbReference type="Proteomes" id="UP000317557">
    <property type="component" value="Unassembled WGS sequence"/>
</dbReference>
<evidence type="ECO:0000259" key="3">
    <source>
        <dbReference type="Pfam" id="PF13505"/>
    </source>
</evidence>
<dbReference type="InterPro" id="IPR011250">
    <property type="entry name" value="OMP/PagP_B-barrel"/>
</dbReference>
<sequence length="185" mass="20321">MKRIIVLSLLVTIITSATALAQFEIGASYELRDEEPKNGFGLRVEKGIFESIPLVDLGLRAHFSYFNEDNNISRDGVSYSNEITNYDFGVAAVGGVSLGLLQPFVTVGLGSETTDVDLKGLSDSYPEQEGDESNFYWNMSAGAKVTVIPLVKPFVEYRYTNKELSEPTLADAQNGRIMFGVLLSF</sequence>
<name>A0A521DFP6_9BACT</name>
<accession>A0A521DFP6</accession>
<evidence type="ECO:0000256" key="2">
    <source>
        <dbReference type="SAM" id="SignalP"/>
    </source>
</evidence>
<evidence type="ECO:0000256" key="1">
    <source>
        <dbReference type="ARBA" id="ARBA00022729"/>
    </source>
</evidence>
<dbReference type="OrthoDB" id="1524249at2"/>
<keyword evidence="1 2" id="KW-0732">Signal</keyword>
<evidence type="ECO:0000313" key="5">
    <source>
        <dbReference type="Proteomes" id="UP000317557"/>
    </source>
</evidence>
<dbReference type="SUPFAM" id="SSF56925">
    <property type="entry name" value="OMPA-like"/>
    <property type="match status" value="1"/>
</dbReference>
<dbReference type="AlphaFoldDB" id="A0A521DFP6"/>
<dbReference type="RefSeq" id="WP_142454600.1">
    <property type="nucleotide sequence ID" value="NZ_FXTP01000008.1"/>
</dbReference>
<evidence type="ECO:0000313" key="4">
    <source>
        <dbReference type="EMBL" id="SMO70438.1"/>
    </source>
</evidence>
<keyword evidence="5" id="KW-1185">Reference proteome</keyword>
<reference evidence="4 5" key="1">
    <citation type="submission" date="2017-05" db="EMBL/GenBank/DDBJ databases">
        <authorList>
            <person name="Varghese N."/>
            <person name="Submissions S."/>
        </authorList>
    </citation>
    <scope>NUCLEOTIDE SEQUENCE [LARGE SCALE GENOMIC DNA]</scope>
    <source>
        <strain evidence="4 5">DSM 21985</strain>
    </source>
</reference>
<dbReference type="Pfam" id="PF13505">
    <property type="entry name" value="OMP_b-brl"/>
    <property type="match status" value="1"/>
</dbReference>
<protein>
    <submittedName>
        <fullName evidence="4">Opacity protein</fullName>
    </submittedName>
</protein>
<feature type="chain" id="PRO_5022044488" evidence="2">
    <location>
        <begin position="22"/>
        <end position="185"/>
    </location>
</feature>
<organism evidence="4 5">
    <name type="scientific">Gracilimonas mengyeensis</name>
    <dbReference type="NCBI Taxonomy" id="1302730"/>
    <lineage>
        <taxon>Bacteria</taxon>
        <taxon>Pseudomonadati</taxon>
        <taxon>Balneolota</taxon>
        <taxon>Balneolia</taxon>
        <taxon>Balneolales</taxon>
        <taxon>Balneolaceae</taxon>
        <taxon>Gracilimonas</taxon>
    </lineage>
</organism>
<dbReference type="EMBL" id="FXTP01000008">
    <property type="protein sequence ID" value="SMO70438.1"/>
    <property type="molecule type" value="Genomic_DNA"/>
</dbReference>
<feature type="domain" description="Outer membrane protein beta-barrel" evidence="3">
    <location>
        <begin position="23"/>
        <end position="182"/>
    </location>
</feature>
<dbReference type="Gene3D" id="2.40.160.20">
    <property type="match status" value="1"/>
</dbReference>
<dbReference type="InterPro" id="IPR027385">
    <property type="entry name" value="Beta-barrel_OMP"/>
</dbReference>